<comment type="caution">
    <text evidence="1">The sequence shown here is derived from an EMBL/GenBank/DDBJ whole genome shotgun (WGS) entry which is preliminary data.</text>
</comment>
<dbReference type="InterPro" id="IPR025660">
    <property type="entry name" value="Pept_his_AS"/>
</dbReference>
<reference evidence="1 2" key="1">
    <citation type="submission" date="2020-10" db="EMBL/GenBank/DDBJ databases">
        <title>Connecting structure to function with the recovery of over 1000 high-quality activated sludge metagenome-assembled genomes encoding full-length rRNA genes using long-read sequencing.</title>
        <authorList>
            <person name="Singleton C.M."/>
            <person name="Petriglieri F."/>
            <person name="Kristensen J.M."/>
            <person name="Kirkegaard R.H."/>
            <person name="Michaelsen T.Y."/>
            <person name="Andersen M.H."/>
            <person name="Karst S.M."/>
            <person name="Dueholm M.S."/>
            <person name="Nielsen P.H."/>
            <person name="Albertsen M."/>
        </authorList>
    </citation>
    <scope>NUCLEOTIDE SEQUENCE [LARGE SCALE GENOMIC DNA]</scope>
    <source>
        <strain evidence="1">EsbW_18-Q3-R4-48_BATAC.285</strain>
    </source>
</reference>
<dbReference type="PROSITE" id="PS00639">
    <property type="entry name" value="THIOL_PROTEASE_HIS"/>
    <property type="match status" value="1"/>
</dbReference>
<evidence type="ECO:0000313" key="1">
    <source>
        <dbReference type="EMBL" id="MBK7674376.1"/>
    </source>
</evidence>
<proteinExistence type="predicted"/>
<dbReference type="EMBL" id="JADJMH010000004">
    <property type="protein sequence ID" value="MBK7674376.1"/>
    <property type="molecule type" value="Genomic_DNA"/>
</dbReference>
<name>A0A935UEX0_9PROT</name>
<dbReference type="Proteomes" id="UP000697998">
    <property type="component" value="Unassembled WGS sequence"/>
</dbReference>
<sequence length="572" mass="64124">MKQEGPYKVCDYSFEELRALLFVDNNAVRDDHESNCVVDYLENYLDDLKSKTIILESRYTDSDYLDDYTAYYARCFTDFNKRTRRIHLFDYPFTQEAFEQCLSGKAPSLRDLLECPKSKHYLGFIVIRPLPRTFVGRTCLRTSTDNDGARSYPVTRTYHANLFGIRLSLETLAFQEQDHEVAACATSALWSLFHGSSVRFGHSVPSPSAITSTATSSIPDWLKANPDTRRFPNSGLSTAQICAAIRSVGLEAFLIGALKPGDEETSTRKDNHSTRSCQRSIDGLSKRANINGAAYAYLSAGIPILMVCSLKEPKRAAETTAGIQKKLEGETCVDRGFHAVTLTGYSLENGLSSVTHKQYSIALRAMRIDKLYAHDDQIGPFAEMAWRDDDRSLDTKWYKSAGRTIYAVPDCLIVPLTPKIRIPYETIEESVFQLDPRLGEFSSSGYPAGKQVEWEIRLVTVNVLKSEIIDDSSISMEERIRLLSLDLPKHLWLAAGWVADTYYPAKKQIEFIVDATALKQEGGLIDAIIRDTYLPSALGSSLKNVKIPDAENATIQVSSLTRQIYSYLIAFA</sequence>
<dbReference type="AlphaFoldDB" id="A0A935UEX0"/>
<gene>
    <name evidence="1" type="ORF">IPJ27_06165</name>
</gene>
<organism evidence="1 2">
    <name type="scientific">Candidatus Accumulibacter proximus</name>
    <dbReference type="NCBI Taxonomy" id="2954385"/>
    <lineage>
        <taxon>Bacteria</taxon>
        <taxon>Pseudomonadati</taxon>
        <taxon>Pseudomonadota</taxon>
        <taxon>Betaproteobacteria</taxon>
        <taxon>Candidatus Accumulibacter</taxon>
    </lineage>
</organism>
<accession>A0A935UEX0</accession>
<protein>
    <submittedName>
        <fullName evidence="1">Uncharacterized protein</fullName>
    </submittedName>
</protein>
<evidence type="ECO:0000313" key="2">
    <source>
        <dbReference type="Proteomes" id="UP000697998"/>
    </source>
</evidence>